<comment type="similarity">
    <text evidence="1">Belongs to the ROK (NagC/XylR) family.</text>
</comment>
<dbReference type="EMBL" id="MEUI01000034">
    <property type="protein sequence ID" value="OGC33504.1"/>
    <property type="molecule type" value="Genomic_DNA"/>
</dbReference>
<dbReference type="InterPro" id="IPR000600">
    <property type="entry name" value="ROK"/>
</dbReference>
<protein>
    <recommendedName>
        <fullName evidence="4">Glucokinase</fullName>
    </recommendedName>
</protein>
<dbReference type="PANTHER" id="PTHR18964">
    <property type="entry name" value="ROK (REPRESSOR, ORF, KINASE) FAMILY"/>
    <property type="match status" value="1"/>
</dbReference>
<organism evidence="2 3">
    <name type="scientific">candidate division WOR-1 bacterium RIFOXYC2_FULL_41_25</name>
    <dbReference type="NCBI Taxonomy" id="1802586"/>
    <lineage>
        <taxon>Bacteria</taxon>
        <taxon>Bacillati</taxon>
        <taxon>Saganbacteria</taxon>
    </lineage>
</organism>
<accession>A0A1F4TLD7</accession>
<comment type="caution">
    <text evidence="2">The sequence shown here is derived from an EMBL/GenBank/DDBJ whole genome shotgun (WGS) entry which is preliminary data.</text>
</comment>
<gene>
    <name evidence="2" type="ORF">A2462_06945</name>
</gene>
<evidence type="ECO:0000313" key="3">
    <source>
        <dbReference type="Proteomes" id="UP000177309"/>
    </source>
</evidence>
<dbReference type="Proteomes" id="UP000177309">
    <property type="component" value="Unassembled WGS sequence"/>
</dbReference>
<dbReference type="SUPFAM" id="SSF53067">
    <property type="entry name" value="Actin-like ATPase domain"/>
    <property type="match status" value="1"/>
</dbReference>
<evidence type="ECO:0000256" key="1">
    <source>
        <dbReference type="ARBA" id="ARBA00006479"/>
    </source>
</evidence>
<dbReference type="PANTHER" id="PTHR18964:SF149">
    <property type="entry name" value="BIFUNCTIONAL UDP-N-ACETYLGLUCOSAMINE 2-EPIMERASE_N-ACETYLMANNOSAMINE KINASE"/>
    <property type="match status" value="1"/>
</dbReference>
<dbReference type="Gene3D" id="3.30.420.40">
    <property type="match status" value="2"/>
</dbReference>
<dbReference type="InterPro" id="IPR043129">
    <property type="entry name" value="ATPase_NBD"/>
</dbReference>
<reference evidence="2 3" key="1">
    <citation type="journal article" date="2016" name="Nat. Commun.">
        <title>Thousands of microbial genomes shed light on interconnected biogeochemical processes in an aquifer system.</title>
        <authorList>
            <person name="Anantharaman K."/>
            <person name="Brown C.T."/>
            <person name="Hug L.A."/>
            <person name="Sharon I."/>
            <person name="Castelle C.J."/>
            <person name="Probst A.J."/>
            <person name="Thomas B.C."/>
            <person name="Singh A."/>
            <person name="Wilkins M.J."/>
            <person name="Karaoz U."/>
            <person name="Brodie E.L."/>
            <person name="Williams K.H."/>
            <person name="Hubbard S.S."/>
            <person name="Banfield J.F."/>
        </authorList>
    </citation>
    <scope>NUCLEOTIDE SEQUENCE [LARGE SCALE GENOMIC DNA]</scope>
</reference>
<evidence type="ECO:0008006" key="4">
    <source>
        <dbReference type="Google" id="ProtNLM"/>
    </source>
</evidence>
<name>A0A1F4TLD7_UNCSA</name>
<sequence>MLRRVCDYIPAQIRRRVGLFNLRGLALDIGGTGFRVAPFEIDRRKGKITFSGETKRESTPNVKNQTDVEPANLPGLLAAKIAQIVESYGSIDLIGASFAGPVTRDGVVVKAPNIWGKDVGNVALAQMVQDETGVRPLIANDMVPMAFREAVDGEAGREGVSRFTIITVSSGVGSANFETDHVPIGEMGVKGEIGHFVLPQFPKVECGCGGFKHLESFASGNAAQRIAQELAVSSKAEAYRQSPINDWTNGDPTKITGEHISRAQYFPIQECP</sequence>
<dbReference type="Pfam" id="PF00480">
    <property type="entry name" value="ROK"/>
    <property type="match status" value="1"/>
</dbReference>
<proteinExistence type="inferred from homology"/>
<evidence type="ECO:0000313" key="2">
    <source>
        <dbReference type="EMBL" id="OGC33504.1"/>
    </source>
</evidence>
<dbReference type="AlphaFoldDB" id="A0A1F4TLD7"/>